<evidence type="ECO:0000256" key="6">
    <source>
        <dbReference type="RuleBase" id="RU363108"/>
    </source>
</evidence>
<sequence>MYRAARFATVMAYLYSILFGVIAFTYDLETGYVTKKTPLTTYCLLINFLTVSCVIYFGRNMELKMESSDKPDLHNKILVALTFIRILGVSLTLVNNWWRRDEFIHNLNTFKAFRERFLRKHSTNKRQLGFKIVFCVGKNDEGFLPSHGLWSNVDGVEFDADELRRLLTTMENLFADFHTKCIGPGLLSVKSCQLADEFDDLSGMHTELQVLSEKINSMFYVQGCCVFLILYLNNICVLYIYYMLAKQVELGPQFSHAILYFLPLALLLYYADGYMLIDLVLRYMDAIEMPAQLLKDCAAWLPILDRRLEESVKLFSLKMAAFPVSRSLLYLFDVTRPMVFATITSTITNAIVLVQYDYQYNET</sequence>
<dbReference type="GO" id="GO:0050909">
    <property type="term" value="P:sensory perception of taste"/>
    <property type="evidence" value="ECO:0007669"/>
    <property type="project" value="InterPro"/>
</dbReference>
<evidence type="ECO:0000256" key="3">
    <source>
        <dbReference type="ARBA" id="ARBA00022692"/>
    </source>
</evidence>
<comment type="similarity">
    <text evidence="6">Belongs to the insect chemoreceptor superfamily. Gustatory receptor (GR) family.</text>
</comment>
<feature type="transmembrane region" description="Helical" evidence="6">
    <location>
        <begin position="219"/>
        <end position="242"/>
    </location>
</feature>
<dbReference type="VEuPathDB" id="VectorBase:MDOA000952"/>
<reference evidence="7" key="1">
    <citation type="submission" date="2020-05" db="UniProtKB">
        <authorList>
            <consortium name="EnsemblMetazoa"/>
        </authorList>
    </citation>
    <scope>IDENTIFICATION</scope>
    <source>
        <strain evidence="7">Aabys</strain>
    </source>
</reference>
<feature type="transmembrane region" description="Helical" evidence="6">
    <location>
        <begin position="38"/>
        <end position="57"/>
    </location>
</feature>
<comment type="function">
    <text evidence="6">Gustatory receptor which mediates acceptance or avoidance behavior, depending on its substrates.</text>
</comment>
<protein>
    <recommendedName>
        <fullName evidence="6">Gustatory receptor</fullName>
    </recommendedName>
</protein>
<feature type="transmembrane region" description="Helical" evidence="6">
    <location>
        <begin position="77"/>
        <end position="98"/>
    </location>
</feature>
<organism evidence="7">
    <name type="scientific">Musca domestica</name>
    <name type="common">House fly</name>
    <dbReference type="NCBI Taxonomy" id="7370"/>
    <lineage>
        <taxon>Eukaryota</taxon>
        <taxon>Metazoa</taxon>
        <taxon>Ecdysozoa</taxon>
        <taxon>Arthropoda</taxon>
        <taxon>Hexapoda</taxon>
        <taxon>Insecta</taxon>
        <taxon>Pterygota</taxon>
        <taxon>Neoptera</taxon>
        <taxon>Endopterygota</taxon>
        <taxon>Diptera</taxon>
        <taxon>Brachycera</taxon>
        <taxon>Muscomorpha</taxon>
        <taxon>Muscoidea</taxon>
        <taxon>Muscidae</taxon>
        <taxon>Musca</taxon>
    </lineage>
</organism>
<evidence type="ECO:0000256" key="5">
    <source>
        <dbReference type="ARBA" id="ARBA00023136"/>
    </source>
</evidence>
<accession>A0A1I8M3R9</accession>
<evidence type="ECO:0000256" key="1">
    <source>
        <dbReference type="ARBA" id="ARBA00004651"/>
    </source>
</evidence>
<dbReference type="EnsemblMetazoa" id="MDOA000952-RB">
    <property type="protein sequence ID" value="MDOA000952-PB"/>
    <property type="gene ID" value="MDOA000952"/>
</dbReference>
<keyword evidence="6" id="KW-0807">Transducer</keyword>
<dbReference type="GO" id="GO:0005886">
    <property type="term" value="C:plasma membrane"/>
    <property type="evidence" value="ECO:0007669"/>
    <property type="project" value="UniProtKB-SubCell"/>
</dbReference>
<keyword evidence="2 6" id="KW-1003">Cell membrane</keyword>
<name>A0A1I8M3R9_MUSDO</name>
<feature type="transmembrane region" description="Helical" evidence="6">
    <location>
        <begin position="254"/>
        <end position="271"/>
    </location>
</feature>
<dbReference type="InterPro" id="IPR013604">
    <property type="entry name" value="7TM_chemorcpt"/>
</dbReference>
<evidence type="ECO:0000256" key="4">
    <source>
        <dbReference type="ARBA" id="ARBA00022989"/>
    </source>
</evidence>
<feature type="transmembrane region" description="Helical" evidence="6">
    <location>
        <begin position="7"/>
        <end position="26"/>
    </location>
</feature>
<keyword evidence="3 6" id="KW-0812">Transmembrane</keyword>
<proteinExistence type="inferred from homology"/>
<dbReference type="Pfam" id="PF08395">
    <property type="entry name" value="7tm_7"/>
    <property type="match status" value="2"/>
</dbReference>
<evidence type="ECO:0000256" key="2">
    <source>
        <dbReference type="ARBA" id="ARBA00022475"/>
    </source>
</evidence>
<dbReference type="GO" id="GO:0007165">
    <property type="term" value="P:signal transduction"/>
    <property type="evidence" value="ECO:0007669"/>
    <property type="project" value="UniProtKB-KW"/>
</dbReference>
<comment type="caution">
    <text evidence="6">Lacks conserved residue(s) required for the propagation of feature annotation.</text>
</comment>
<comment type="subcellular location">
    <subcellularLocation>
        <location evidence="1 6">Cell membrane</location>
        <topology evidence="1 6">Multi-pass membrane protein</topology>
    </subcellularLocation>
</comment>
<dbReference type="VEuPathDB" id="VectorBase:MDOMA2_009797"/>
<evidence type="ECO:0000313" key="7">
    <source>
        <dbReference type="EnsemblMetazoa" id="MDOA000952-PB"/>
    </source>
</evidence>
<keyword evidence="4 6" id="KW-1133">Transmembrane helix</keyword>
<keyword evidence="5 6" id="KW-0472">Membrane</keyword>
<keyword evidence="6" id="KW-0675">Receptor</keyword>
<dbReference type="AlphaFoldDB" id="A0A1I8M3R9"/>